<dbReference type="FunFam" id="3.80.10.10:FF:000111">
    <property type="entry name" value="LRR receptor-like serine/threonine-protein kinase ERECTA"/>
    <property type="match status" value="1"/>
</dbReference>
<keyword evidence="9 12" id="KW-0472">Membrane</keyword>
<dbReference type="PANTHER" id="PTHR48063">
    <property type="entry name" value="LRR RECEPTOR-LIKE KINASE"/>
    <property type="match status" value="1"/>
</dbReference>
<dbReference type="FunFam" id="3.80.10.10:FF:000041">
    <property type="entry name" value="LRR receptor-like serine/threonine-protein kinase ERECTA"/>
    <property type="match status" value="1"/>
</dbReference>
<keyword evidence="7" id="KW-0677">Repeat</keyword>
<dbReference type="FunFam" id="3.80.10.10:FF:000095">
    <property type="entry name" value="LRR receptor-like serine/threonine-protein kinase GSO1"/>
    <property type="match status" value="1"/>
</dbReference>
<evidence type="ECO:0000256" key="13">
    <source>
        <dbReference type="SAM" id="SignalP"/>
    </source>
</evidence>
<dbReference type="SMART" id="SM00369">
    <property type="entry name" value="LRR_TYP"/>
    <property type="match status" value="10"/>
</dbReference>
<evidence type="ECO:0000256" key="2">
    <source>
        <dbReference type="ARBA" id="ARBA00009592"/>
    </source>
</evidence>
<dbReference type="AlphaFoldDB" id="A0ABD3K700"/>
<dbReference type="EMBL" id="JBJKBG010000007">
    <property type="protein sequence ID" value="KAL3732491.1"/>
    <property type="molecule type" value="Genomic_DNA"/>
</dbReference>
<accession>A0ABD3K700</accession>
<evidence type="ECO:0000256" key="11">
    <source>
        <dbReference type="ARBA" id="ARBA00023180"/>
    </source>
</evidence>
<protein>
    <recommendedName>
        <fullName evidence="14">Leucine-rich repeat-containing N-terminal plant-type domain-containing protein</fullName>
    </recommendedName>
</protein>
<name>A0ABD3K700_EUCGL</name>
<comment type="caution">
    <text evidence="15">The sequence shown here is derived from an EMBL/GenBank/DDBJ whole genome shotgun (WGS) entry which is preliminary data.</text>
</comment>
<evidence type="ECO:0000259" key="14">
    <source>
        <dbReference type="Pfam" id="PF08263"/>
    </source>
</evidence>
<evidence type="ECO:0000256" key="6">
    <source>
        <dbReference type="ARBA" id="ARBA00022729"/>
    </source>
</evidence>
<keyword evidence="6 13" id="KW-0732">Signal</keyword>
<dbReference type="Pfam" id="PF13855">
    <property type="entry name" value="LRR_8"/>
    <property type="match status" value="2"/>
</dbReference>
<dbReference type="Pfam" id="PF13516">
    <property type="entry name" value="LRR_6"/>
    <property type="match status" value="1"/>
</dbReference>
<evidence type="ECO:0000313" key="15">
    <source>
        <dbReference type="EMBL" id="KAL3732491.1"/>
    </source>
</evidence>
<dbReference type="SUPFAM" id="SSF52058">
    <property type="entry name" value="L domain-like"/>
    <property type="match status" value="4"/>
</dbReference>
<keyword evidence="16" id="KW-1185">Reference proteome</keyword>
<evidence type="ECO:0000256" key="9">
    <source>
        <dbReference type="ARBA" id="ARBA00023136"/>
    </source>
</evidence>
<evidence type="ECO:0000256" key="12">
    <source>
        <dbReference type="SAM" id="Phobius"/>
    </source>
</evidence>
<keyword evidence="5 12" id="KW-0812">Transmembrane</keyword>
<keyword evidence="10" id="KW-0675">Receptor</keyword>
<dbReference type="PRINTS" id="PR00019">
    <property type="entry name" value="LEURICHRPT"/>
</dbReference>
<dbReference type="GO" id="GO:0005886">
    <property type="term" value="C:plasma membrane"/>
    <property type="evidence" value="ECO:0007669"/>
    <property type="project" value="UniProtKB-SubCell"/>
</dbReference>
<dbReference type="InterPro" id="IPR001611">
    <property type="entry name" value="Leu-rich_rpt"/>
</dbReference>
<reference evidence="15 16" key="1">
    <citation type="submission" date="2024-11" db="EMBL/GenBank/DDBJ databases">
        <title>Chromosome-level genome assembly of Eucalyptus globulus Labill. provides insights into its genome evolution.</title>
        <authorList>
            <person name="Li X."/>
        </authorList>
    </citation>
    <scope>NUCLEOTIDE SEQUENCE [LARGE SCALE GENOMIC DNA]</scope>
    <source>
        <strain evidence="15">CL2024</strain>
        <tissue evidence="15">Fresh tender leaves</tissue>
    </source>
</reference>
<sequence length="1215" mass="135637">MGRYCSQVFTLVTLLLILDNSCVCFCNNSTSICREQEREALLQLRRSLVDPYGLLSSWEGKDCCRWKGVICDKVYGHVINLQLSHQPAKDETSTYFHMGSKLLLAGGELNSSLLHLKYLNHLDLSGIDSNHGRIPEFIGSIKQLRYLNLSFANFHGMVPQQLGNLTKLEVLDLGNEDENLVMDDILWFSHLQSLKYLDMSGSMIAKERVLMQVISMLPALSHLSLSGCGLHNFHMSSNHFANSTSLVHLQYLDLSSNLFESPISSTLFQNMTSLRHLDLSQNSFNSSIPMWFDKFTSLAHLNLEENAFDSIEGGLFSFLKSMRYLKSLHLCYNQIGEEILTTQRNSSGLIESSLESLEICSNHLKGALPDWLEHFTNLKSIMLFNNFFSGPIPSVIGSLSNLETLYLSDNGLNGTIPLSIGRLSSLSLLDLSNNQLGGGGGIFLKVLLYNNHLECVITEIHFSNLSRLKELWIDDNYNLSVKAKPSWIPPFQLVVIGMNSCKFGAKVPPWIQTQVNATYIMLSNASLFGPLPNWLANLTFSLLDLSYNQITLPKWSANLTFSKLDLSYNNITGPLPEWPANLMFSELDLSYNQITGSLPKWPANLTFSTLVLSYNNITGPLPEWSANLMFSDLYLSYNQIIGPLPEWSANLMFSDLYLSYNQIIGPLPEWSANLTFSELDLSYNNITGPLPEWSANLTFSMLDLSYNQIIGPLPEWSANLTFSGLNLSYNRITETLPKLSTNLTFSWLDLSYNKITGPLPNMCTNCSYLDLSHNLISGSLPTDTGIMYQVRTLYLNDNLIDGTLPSSLCDMELIDLNLANNSLSGSIPDCWKDSLSFLTLSFNKLSGVIPSSLGSLPHLTTLHLNGNRLNGELPQALDYCTGPIILDLGENNFSGSIPTWFDESFNSMLILRLRENRFVGNIPPQLCSLSRLKILDMAVNNLTGMIPHCLGNMSGMINLNQINSFGSVAITPIEDINPLSFEADIDWGQEHVVEIMKGRYNEYTRIVLQLVVNLDLSSNFLNGSIPEELSFLSELHGLNLSHNHLSGNIPIGIGNMTSLESLDLSNNHLSGTIPQSISALTSLAHLNLSQNDLMGQIPKGNQIQTLDDPSIYAGNPLLCGDLLRNKCLSAKAPQPQKIPHPEDTHEEDKLDRTLFYAVVMLGFTIGFWGFFGVLQFKKDWRRAYFSFADQVAHKAYVAIVVKVAKLKRLRLSRSV</sequence>
<organism evidence="15 16">
    <name type="scientific">Eucalyptus globulus</name>
    <name type="common">Tasmanian blue gum</name>
    <dbReference type="NCBI Taxonomy" id="34317"/>
    <lineage>
        <taxon>Eukaryota</taxon>
        <taxon>Viridiplantae</taxon>
        <taxon>Streptophyta</taxon>
        <taxon>Embryophyta</taxon>
        <taxon>Tracheophyta</taxon>
        <taxon>Spermatophyta</taxon>
        <taxon>Magnoliopsida</taxon>
        <taxon>eudicotyledons</taxon>
        <taxon>Gunneridae</taxon>
        <taxon>Pentapetalae</taxon>
        <taxon>rosids</taxon>
        <taxon>malvids</taxon>
        <taxon>Myrtales</taxon>
        <taxon>Myrtaceae</taxon>
        <taxon>Myrtoideae</taxon>
        <taxon>Eucalypteae</taxon>
        <taxon>Eucalyptus</taxon>
    </lineage>
</organism>
<evidence type="ECO:0000256" key="7">
    <source>
        <dbReference type="ARBA" id="ARBA00022737"/>
    </source>
</evidence>
<dbReference type="PANTHER" id="PTHR48063:SF112">
    <property type="entry name" value="RECEPTOR LIKE PROTEIN 30-LIKE"/>
    <property type="match status" value="1"/>
</dbReference>
<dbReference type="PROSITE" id="PS51450">
    <property type="entry name" value="LRR"/>
    <property type="match status" value="1"/>
</dbReference>
<dbReference type="InterPro" id="IPR003591">
    <property type="entry name" value="Leu-rich_rpt_typical-subtyp"/>
</dbReference>
<dbReference type="InterPro" id="IPR032675">
    <property type="entry name" value="LRR_dom_sf"/>
</dbReference>
<evidence type="ECO:0000313" key="16">
    <source>
        <dbReference type="Proteomes" id="UP001634007"/>
    </source>
</evidence>
<dbReference type="Pfam" id="PF08263">
    <property type="entry name" value="LRRNT_2"/>
    <property type="match status" value="1"/>
</dbReference>
<evidence type="ECO:0000256" key="5">
    <source>
        <dbReference type="ARBA" id="ARBA00022692"/>
    </source>
</evidence>
<dbReference type="Pfam" id="PF00560">
    <property type="entry name" value="LRR_1"/>
    <property type="match status" value="11"/>
</dbReference>
<keyword evidence="4" id="KW-0433">Leucine-rich repeat</keyword>
<dbReference type="Proteomes" id="UP001634007">
    <property type="component" value="Unassembled WGS sequence"/>
</dbReference>
<gene>
    <name evidence="15" type="ORF">ACJRO7_029197</name>
</gene>
<proteinExistence type="inferred from homology"/>
<keyword evidence="3" id="KW-1003">Cell membrane</keyword>
<dbReference type="Gene3D" id="3.80.10.10">
    <property type="entry name" value="Ribonuclease Inhibitor"/>
    <property type="match status" value="6"/>
</dbReference>
<evidence type="ECO:0000256" key="4">
    <source>
        <dbReference type="ARBA" id="ARBA00022614"/>
    </source>
</evidence>
<comment type="similarity">
    <text evidence="2">Belongs to the RLP family.</text>
</comment>
<evidence type="ECO:0000256" key="8">
    <source>
        <dbReference type="ARBA" id="ARBA00022989"/>
    </source>
</evidence>
<feature type="signal peptide" evidence="13">
    <location>
        <begin position="1"/>
        <end position="24"/>
    </location>
</feature>
<dbReference type="InterPro" id="IPR046956">
    <property type="entry name" value="RLP23-like"/>
</dbReference>
<evidence type="ECO:0000256" key="3">
    <source>
        <dbReference type="ARBA" id="ARBA00022475"/>
    </source>
</evidence>
<keyword evidence="11" id="KW-0325">Glycoprotein</keyword>
<comment type="subcellular location">
    <subcellularLocation>
        <location evidence="1">Cell membrane</location>
        <topology evidence="1">Single-pass type I membrane protein</topology>
    </subcellularLocation>
</comment>
<dbReference type="InterPro" id="IPR013210">
    <property type="entry name" value="LRR_N_plant-typ"/>
</dbReference>
<evidence type="ECO:0000256" key="10">
    <source>
        <dbReference type="ARBA" id="ARBA00023170"/>
    </source>
</evidence>
<feature type="domain" description="Leucine-rich repeat-containing N-terminal plant-type" evidence="14">
    <location>
        <begin position="35"/>
        <end position="72"/>
    </location>
</feature>
<feature type="chain" id="PRO_5044872683" description="Leucine-rich repeat-containing N-terminal plant-type domain-containing protein" evidence="13">
    <location>
        <begin position="25"/>
        <end position="1215"/>
    </location>
</feature>
<keyword evidence="8 12" id="KW-1133">Transmembrane helix</keyword>
<feature type="transmembrane region" description="Helical" evidence="12">
    <location>
        <begin position="1154"/>
        <end position="1174"/>
    </location>
</feature>
<evidence type="ECO:0000256" key="1">
    <source>
        <dbReference type="ARBA" id="ARBA00004251"/>
    </source>
</evidence>